<evidence type="ECO:0000313" key="2">
    <source>
        <dbReference type="Proteomes" id="UP001056120"/>
    </source>
</evidence>
<reference evidence="1 2" key="2">
    <citation type="journal article" date="2022" name="Mol. Ecol. Resour.">
        <title>The genomes of chicory, endive, great burdock and yacon provide insights into Asteraceae paleo-polyploidization history and plant inulin production.</title>
        <authorList>
            <person name="Fan W."/>
            <person name="Wang S."/>
            <person name="Wang H."/>
            <person name="Wang A."/>
            <person name="Jiang F."/>
            <person name="Liu H."/>
            <person name="Zhao H."/>
            <person name="Xu D."/>
            <person name="Zhang Y."/>
        </authorList>
    </citation>
    <scope>NUCLEOTIDE SEQUENCE [LARGE SCALE GENOMIC DNA]</scope>
    <source>
        <strain evidence="2">cv. Yunnan</strain>
        <tissue evidence="1">Leaves</tissue>
    </source>
</reference>
<reference evidence="2" key="1">
    <citation type="journal article" date="2022" name="Mol. Ecol. Resour.">
        <title>The genomes of chicory, endive, great burdock and yacon provide insights into Asteraceae palaeo-polyploidization history and plant inulin production.</title>
        <authorList>
            <person name="Fan W."/>
            <person name="Wang S."/>
            <person name="Wang H."/>
            <person name="Wang A."/>
            <person name="Jiang F."/>
            <person name="Liu H."/>
            <person name="Zhao H."/>
            <person name="Xu D."/>
            <person name="Zhang Y."/>
        </authorList>
    </citation>
    <scope>NUCLEOTIDE SEQUENCE [LARGE SCALE GENOMIC DNA]</scope>
    <source>
        <strain evidence="2">cv. Yunnan</strain>
    </source>
</reference>
<dbReference type="Proteomes" id="UP001056120">
    <property type="component" value="Linkage Group LG29"/>
</dbReference>
<name>A0ACB8XYQ8_9ASTR</name>
<sequence>MNINASARNILISSGGVLERTFFTGRYSIELCSKIYKNWVFPNQALPKDLILGGMAVEDSNSPHGLRLTIEDYPYAVDGLEIWSAIKTWVQDYCTFYYKNDGMVQNDTELQSCKLKEIEERMVKMNKDESLKNRHGPVKVPYTLLYPSSKEGLTGVYMKLLCLMLVYLPY</sequence>
<comment type="caution">
    <text evidence="1">The sequence shown here is derived from an EMBL/GenBank/DDBJ whole genome shotgun (WGS) entry which is preliminary data.</text>
</comment>
<protein>
    <submittedName>
        <fullName evidence="1">Uncharacterized protein</fullName>
    </submittedName>
</protein>
<gene>
    <name evidence="1" type="ORF">L1987_85650</name>
</gene>
<keyword evidence="2" id="KW-1185">Reference proteome</keyword>
<organism evidence="1 2">
    <name type="scientific">Smallanthus sonchifolius</name>
    <dbReference type="NCBI Taxonomy" id="185202"/>
    <lineage>
        <taxon>Eukaryota</taxon>
        <taxon>Viridiplantae</taxon>
        <taxon>Streptophyta</taxon>
        <taxon>Embryophyta</taxon>
        <taxon>Tracheophyta</taxon>
        <taxon>Spermatophyta</taxon>
        <taxon>Magnoliopsida</taxon>
        <taxon>eudicotyledons</taxon>
        <taxon>Gunneridae</taxon>
        <taxon>Pentapetalae</taxon>
        <taxon>asterids</taxon>
        <taxon>campanulids</taxon>
        <taxon>Asterales</taxon>
        <taxon>Asteraceae</taxon>
        <taxon>Asteroideae</taxon>
        <taxon>Heliantheae alliance</taxon>
        <taxon>Millerieae</taxon>
        <taxon>Smallanthus</taxon>
    </lineage>
</organism>
<proteinExistence type="predicted"/>
<accession>A0ACB8XYQ8</accession>
<dbReference type="EMBL" id="CM042046">
    <property type="protein sequence ID" value="KAI3676054.1"/>
    <property type="molecule type" value="Genomic_DNA"/>
</dbReference>
<evidence type="ECO:0000313" key="1">
    <source>
        <dbReference type="EMBL" id="KAI3676054.1"/>
    </source>
</evidence>